<accession>A0A644Y9S4</accession>
<dbReference type="EMBL" id="VSSQ01004483">
    <property type="protein sequence ID" value="MPM25382.1"/>
    <property type="molecule type" value="Genomic_DNA"/>
</dbReference>
<evidence type="ECO:0000259" key="1">
    <source>
        <dbReference type="PROSITE" id="PS51880"/>
    </source>
</evidence>
<dbReference type="InterPro" id="IPR012676">
    <property type="entry name" value="TGS-like"/>
</dbReference>
<reference evidence="2" key="1">
    <citation type="submission" date="2019-08" db="EMBL/GenBank/DDBJ databases">
        <authorList>
            <person name="Kucharzyk K."/>
            <person name="Murdoch R.W."/>
            <person name="Higgins S."/>
            <person name="Loffler F."/>
        </authorList>
    </citation>
    <scope>NUCLEOTIDE SEQUENCE</scope>
</reference>
<dbReference type="AlphaFoldDB" id="A0A644Y9S4"/>
<evidence type="ECO:0000313" key="2">
    <source>
        <dbReference type="EMBL" id="MPM25382.1"/>
    </source>
</evidence>
<proteinExistence type="predicted"/>
<dbReference type="Pfam" id="PF02824">
    <property type="entry name" value="TGS"/>
    <property type="match status" value="1"/>
</dbReference>
<dbReference type="PROSITE" id="PS51880">
    <property type="entry name" value="TGS"/>
    <property type="match status" value="1"/>
</dbReference>
<sequence length="75" mass="8391">MVKTIIRVEPCIRTPIRGVLWLGCLFFMKEKEVYTMIQVMLKNGHALELPENSTCLDAAKKISNSLAKEVLAAQG</sequence>
<comment type="caution">
    <text evidence="2">The sequence shown here is derived from an EMBL/GenBank/DDBJ whole genome shotgun (WGS) entry which is preliminary data.</text>
</comment>
<organism evidence="2">
    <name type="scientific">bioreactor metagenome</name>
    <dbReference type="NCBI Taxonomy" id="1076179"/>
    <lineage>
        <taxon>unclassified sequences</taxon>
        <taxon>metagenomes</taxon>
        <taxon>ecological metagenomes</taxon>
    </lineage>
</organism>
<dbReference type="InterPro" id="IPR012675">
    <property type="entry name" value="Beta-grasp_dom_sf"/>
</dbReference>
<dbReference type="Gene3D" id="3.10.20.30">
    <property type="match status" value="1"/>
</dbReference>
<protein>
    <recommendedName>
        <fullName evidence="1">TGS domain-containing protein</fullName>
    </recommendedName>
</protein>
<dbReference type="SUPFAM" id="SSF81271">
    <property type="entry name" value="TGS-like"/>
    <property type="match status" value="1"/>
</dbReference>
<dbReference type="InterPro" id="IPR004095">
    <property type="entry name" value="TGS"/>
</dbReference>
<feature type="domain" description="TGS" evidence="1">
    <location>
        <begin position="35"/>
        <end position="75"/>
    </location>
</feature>
<name>A0A644Y9S4_9ZZZZ</name>
<gene>
    <name evidence="2" type="ORF">SDC9_71873</name>
</gene>